<reference evidence="11 12" key="1">
    <citation type="journal article" date="2012" name="Eukaryot. Cell">
        <title>Draft genome sequence of Wickerhamomyces ciferrii NRRL Y-1031 F-60-10.</title>
        <authorList>
            <person name="Schneider J."/>
            <person name="Andrea H."/>
            <person name="Blom J."/>
            <person name="Jaenicke S."/>
            <person name="Ruckert C."/>
            <person name="Schorsch C."/>
            <person name="Szczepanowski R."/>
            <person name="Farwick M."/>
            <person name="Goesmann A."/>
            <person name="Puhler A."/>
            <person name="Schaffer S."/>
            <person name="Tauch A."/>
            <person name="Kohler T."/>
            <person name="Brinkrolf K."/>
        </authorList>
    </citation>
    <scope>NUCLEOTIDE SEQUENCE [LARGE SCALE GENOMIC DNA]</scope>
    <source>
        <strain evidence="12">ATCC 14091 / BCRC 22168 / CBS 111 / JCM 3599 / NBRC 0793 / NRRL Y-1031 F-60-10</strain>
    </source>
</reference>
<comment type="similarity">
    <text evidence="1">Belongs to the JHDM3 histone demethylase family.</text>
</comment>
<dbReference type="InterPro" id="IPR034732">
    <property type="entry name" value="EPHD"/>
</dbReference>
<dbReference type="PANTHER" id="PTHR10694:SF7">
    <property type="entry name" value="[HISTONE H3]-TRIMETHYL-L-LYSINE(9) DEMETHYLASE"/>
    <property type="match status" value="1"/>
</dbReference>
<dbReference type="EC" id="1.14.11.66" evidence="2"/>
<protein>
    <recommendedName>
        <fullName evidence="2">[histone H3]-trimethyl-L-lysine(9) demethylase</fullName>
        <ecNumber evidence="2">1.14.11.66</ecNumber>
    </recommendedName>
</protein>
<evidence type="ECO:0000256" key="3">
    <source>
        <dbReference type="ARBA" id="ARBA00022723"/>
    </source>
</evidence>
<dbReference type="SMART" id="SM00249">
    <property type="entry name" value="PHD"/>
    <property type="match status" value="1"/>
</dbReference>
<evidence type="ECO:0000259" key="9">
    <source>
        <dbReference type="PROSITE" id="PS51184"/>
    </source>
</evidence>
<evidence type="ECO:0000256" key="2">
    <source>
        <dbReference type="ARBA" id="ARBA00012900"/>
    </source>
</evidence>
<dbReference type="InterPro" id="IPR003349">
    <property type="entry name" value="JmjN"/>
</dbReference>
<dbReference type="GO" id="GO:0005634">
    <property type="term" value="C:nucleus"/>
    <property type="evidence" value="ECO:0007669"/>
    <property type="project" value="TreeGrafter"/>
</dbReference>
<feature type="domain" description="JmjN" evidence="8">
    <location>
        <begin position="20"/>
        <end position="61"/>
    </location>
</feature>
<gene>
    <name evidence="11" type="ORF">BN7_2642</name>
</gene>
<proteinExistence type="inferred from homology"/>
<dbReference type="InParanoid" id="K0KDB1"/>
<dbReference type="InterPro" id="IPR001965">
    <property type="entry name" value="Znf_PHD"/>
</dbReference>
<dbReference type="AlphaFoldDB" id="K0KDB1"/>
<dbReference type="GO" id="GO:0008270">
    <property type="term" value="F:zinc ion binding"/>
    <property type="evidence" value="ECO:0007669"/>
    <property type="project" value="UniProtKB-KW"/>
</dbReference>
<feature type="domain" description="PHD-type" evidence="10">
    <location>
        <begin position="458"/>
        <end position="579"/>
    </location>
</feature>
<dbReference type="STRING" id="1206466.K0KDB1"/>
<dbReference type="Pfam" id="PF23258">
    <property type="entry name" value="DUF7072"/>
    <property type="match status" value="1"/>
</dbReference>
<dbReference type="HOGENOM" id="CLU_001442_1_2_1"/>
<keyword evidence="3" id="KW-0479">Metal-binding</keyword>
<evidence type="ECO:0000259" key="8">
    <source>
        <dbReference type="PROSITE" id="PS51183"/>
    </source>
</evidence>
<evidence type="ECO:0000313" key="12">
    <source>
        <dbReference type="Proteomes" id="UP000009328"/>
    </source>
</evidence>
<feature type="region of interest" description="Disordered" evidence="7">
    <location>
        <begin position="371"/>
        <end position="399"/>
    </location>
</feature>
<dbReference type="SMART" id="SM00558">
    <property type="entry name" value="JmjC"/>
    <property type="match status" value="1"/>
</dbReference>
<dbReference type="Gene3D" id="3.30.40.10">
    <property type="entry name" value="Zinc/RING finger domain, C3HC4 (zinc finger)"/>
    <property type="match status" value="1"/>
</dbReference>
<dbReference type="GO" id="GO:0010468">
    <property type="term" value="P:regulation of gene expression"/>
    <property type="evidence" value="ECO:0007669"/>
    <property type="project" value="TreeGrafter"/>
</dbReference>
<dbReference type="Proteomes" id="UP000009328">
    <property type="component" value="Unassembled WGS sequence"/>
</dbReference>
<dbReference type="GO" id="GO:0140684">
    <property type="term" value="F:histone H3K9me2/H3K9me3 demethylase activity"/>
    <property type="evidence" value="ECO:0007669"/>
    <property type="project" value="UniProtKB-EC"/>
</dbReference>
<dbReference type="eggNOG" id="KOG0958">
    <property type="taxonomic scope" value="Eukaryota"/>
</dbReference>
<dbReference type="Gene3D" id="2.60.120.650">
    <property type="entry name" value="Cupin"/>
    <property type="match status" value="1"/>
</dbReference>
<evidence type="ECO:0000256" key="7">
    <source>
        <dbReference type="SAM" id="MobiDB-lite"/>
    </source>
</evidence>
<dbReference type="SMART" id="SM00545">
    <property type="entry name" value="JmjN"/>
    <property type="match status" value="1"/>
</dbReference>
<dbReference type="PROSITE" id="PS51183">
    <property type="entry name" value="JMJN"/>
    <property type="match status" value="1"/>
</dbReference>
<dbReference type="Pfam" id="PF02375">
    <property type="entry name" value="JmjN"/>
    <property type="match status" value="1"/>
</dbReference>
<keyword evidence="12" id="KW-1185">Reference proteome</keyword>
<evidence type="ECO:0000256" key="1">
    <source>
        <dbReference type="ARBA" id="ARBA00009711"/>
    </source>
</evidence>
<dbReference type="PANTHER" id="PTHR10694">
    <property type="entry name" value="LYSINE-SPECIFIC DEMETHYLASE"/>
    <property type="match status" value="1"/>
</dbReference>
<feature type="domain" description="JmjC" evidence="9">
    <location>
        <begin position="194"/>
        <end position="356"/>
    </location>
</feature>
<dbReference type="PROSITE" id="PS51184">
    <property type="entry name" value="JMJC"/>
    <property type="match status" value="1"/>
</dbReference>
<feature type="region of interest" description="Disordered" evidence="7">
    <location>
        <begin position="653"/>
        <end position="677"/>
    </location>
</feature>
<sequence>MSSGTDIYSNVEPSKVVTGVPVFTPTMEQFKDFEKYMKAVNKFGMQSGIVKVVPPKEWIESSTKVTTEALKSIKIRNPIVQHINGNNGVFGQQNIEKQRTFNIVQWKALSEQPENQPPAPRGKARNPNTNAKLNKKILANKNHNDESLFEGFDYNIDTSEFTPERCEALERSYWKSLTYAQPMYGADMIGSIFDDTVKVWNVAHLPNALDFMDQKLPGVNDAYLYAGLWKATFSWHLEDQDLYSINYIHFGAPKQWYSIPQASKDRFDEVMRDTFTEDYKNCPDFLRHKTFLVSPAFLEARGVTVNRIVHNQQEFMITYPYGYHAGMNFGYNVAESVNFAIDEWFEYGLKTSKCLCVPDAVDIDAARLLRRVKGEPEPEPESDSEPELVGPDDDTDKLPELIHENDFNSFTSQSSIETQREAPLRLSEKQYTSPNKKRRLSVTIKTTSTKDTEKKHKGPQCILCPNNLSFKQTKSYDFELLKTEDHSIGGKPAFVHRICSRFIPETQAIIDIEQGEYVSGIQDIPNARKNLKCGFCHLKGGACFQCSDLKCKRAYHATCALPSGVHIVNDDEFYCKFHKVKPDNNYEYLSSLHLGDLIQAKFNDYFAGTIVANNKSEASVTIDIYPTVESTRNLLEVPYESICPQGVKIRQKARRGKKLKSPSPEIEQIASIPELKQKQELEASPPLDLNDDRHKSSNENYNDIKWAHEFFKNREVITVPNINTQELWYYKPGHSTDQIARFSNDINIKEPNDPLSIRYYRRKNGIQNKKIQPPIIPIVPKKSHSPPLHVENKYLPSSLNQNYIPFTHPSPADHSLNHELPQSNMINLLPQTMTPPPQWNILNPPENQFGPINDINNHGFQLNHK</sequence>
<name>K0KDB1_WICCF</name>
<dbReference type="InterPro" id="IPR013083">
    <property type="entry name" value="Znf_RING/FYVE/PHD"/>
</dbReference>
<evidence type="ECO:0000256" key="6">
    <source>
        <dbReference type="ARBA" id="ARBA00049349"/>
    </source>
</evidence>
<dbReference type="CDD" id="cd15571">
    <property type="entry name" value="ePHD"/>
    <property type="match status" value="1"/>
</dbReference>
<organism evidence="11 12">
    <name type="scientific">Wickerhamomyces ciferrii (strain ATCC 14091 / BCRC 22168 / CBS 111 / JCM 3599 / NBRC 0793 / NRRL Y-1031 F-60-10)</name>
    <name type="common">Yeast</name>
    <name type="synonym">Pichia ciferrii</name>
    <dbReference type="NCBI Taxonomy" id="1206466"/>
    <lineage>
        <taxon>Eukaryota</taxon>
        <taxon>Fungi</taxon>
        <taxon>Dikarya</taxon>
        <taxon>Ascomycota</taxon>
        <taxon>Saccharomycotina</taxon>
        <taxon>Saccharomycetes</taxon>
        <taxon>Phaffomycetales</taxon>
        <taxon>Wickerhamomycetaceae</taxon>
        <taxon>Wickerhamomyces</taxon>
    </lineage>
</organism>
<dbReference type="EMBL" id="CAIF01000068">
    <property type="protein sequence ID" value="CCH43095.1"/>
    <property type="molecule type" value="Genomic_DNA"/>
</dbReference>
<feature type="compositionally biased region" description="Acidic residues" evidence="7">
    <location>
        <begin position="377"/>
        <end position="395"/>
    </location>
</feature>
<keyword evidence="4" id="KW-0863">Zinc-finger</keyword>
<dbReference type="InterPro" id="IPR003347">
    <property type="entry name" value="JmjC_dom"/>
</dbReference>
<feature type="region of interest" description="Disordered" evidence="7">
    <location>
        <begin position="110"/>
        <end position="129"/>
    </location>
</feature>
<dbReference type="Pfam" id="PF02373">
    <property type="entry name" value="JmjC"/>
    <property type="match status" value="1"/>
</dbReference>
<evidence type="ECO:0000259" key="10">
    <source>
        <dbReference type="PROSITE" id="PS51805"/>
    </source>
</evidence>
<accession>K0KDB1</accession>
<dbReference type="SUPFAM" id="SSF51197">
    <property type="entry name" value="Clavaminate synthase-like"/>
    <property type="match status" value="1"/>
</dbReference>
<comment type="catalytic activity">
    <reaction evidence="6">
        <text>N(6),N(6),N(6)-trimethyl-L-lysyl(9)-[histone H3] + 2 2-oxoglutarate + 2 O2 = N(6)-methyl-L-lysyl(9)-[histone H3] + 2 formaldehyde + 2 succinate + 2 CO2</text>
        <dbReference type="Rhea" id="RHEA:60200"/>
        <dbReference type="Rhea" id="RHEA-COMP:15538"/>
        <dbReference type="Rhea" id="RHEA-COMP:15542"/>
        <dbReference type="ChEBI" id="CHEBI:15379"/>
        <dbReference type="ChEBI" id="CHEBI:16526"/>
        <dbReference type="ChEBI" id="CHEBI:16810"/>
        <dbReference type="ChEBI" id="CHEBI:16842"/>
        <dbReference type="ChEBI" id="CHEBI:30031"/>
        <dbReference type="ChEBI" id="CHEBI:61929"/>
        <dbReference type="ChEBI" id="CHEBI:61961"/>
        <dbReference type="EC" id="1.14.11.66"/>
    </reaction>
</comment>
<keyword evidence="5" id="KW-0862">Zinc</keyword>
<evidence type="ECO:0000256" key="5">
    <source>
        <dbReference type="ARBA" id="ARBA00022833"/>
    </source>
</evidence>
<dbReference type="GO" id="GO:0000785">
    <property type="term" value="C:chromatin"/>
    <property type="evidence" value="ECO:0007669"/>
    <property type="project" value="TreeGrafter"/>
</dbReference>
<dbReference type="GO" id="GO:0051864">
    <property type="term" value="F:histone H3K36 demethylase activity"/>
    <property type="evidence" value="ECO:0007669"/>
    <property type="project" value="TreeGrafter"/>
</dbReference>
<dbReference type="PROSITE" id="PS51805">
    <property type="entry name" value="EPHD"/>
    <property type="match status" value="1"/>
</dbReference>
<evidence type="ECO:0000256" key="4">
    <source>
        <dbReference type="ARBA" id="ARBA00022771"/>
    </source>
</evidence>
<dbReference type="Pfam" id="PF13771">
    <property type="entry name" value="zf-HC5HC2H"/>
    <property type="match status" value="1"/>
</dbReference>
<dbReference type="eggNOG" id="KOG0954">
    <property type="taxonomic scope" value="Eukaryota"/>
</dbReference>
<comment type="caution">
    <text evidence="11">The sequence shown here is derived from an EMBL/GenBank/DDBJ whole genome shotgun (WGS) entry which is preliminary data.</text>
</comment>
<evidence type="ECO:0000313" key="11">
    <source>
        <dbReference type="EMBL" id="CCH43095.1"/>
    </source>
</evidence>
<dbReference type="InterPro" id="IPR055500">
    <property type="entry name" value="DUF7072"/>
</dbReference>